<feature type="domain" description="ABC3 transporter permease C-terminal" evidence="8">
    <location>
        <begin position="718"/>
        <end position="830"/>
    </location>
</feature>
<keyword evidence="2" id="KW-1003">Cell membrane</keyword>
<feature type="domain" description="MacB-like periplasmic core" evidence="9">
    <location>
        <begin position="24"/>
        <end position="230"/>
    </location>
</feature>
<sequence>MIKYYFKTAWRNTWKNSQFTVWGILGLSLGMAVLITILIYINREHSYDRWNEQLSRVYRINTESEWGNNYELTSFSPPALGWYMQEHLPEVDLSTAFREMGEVLVKIEDEPFYEHQAIVADSNFFKIFSYPFRYGNIDFALSRPDQVVLSRATAEKWFGPADPTGKTVEINKKTYTVSGVFEKPGPSHLDIHMCLSTSFDQNNWNARVLTHYVLLKPNANLQQLRHKAEEAFVYNFALGQQANPYIKHTKQEASETTIFSAETASKWLAEFMGIKNIHLHLESVASIHLSPMTFGWSDSPANHPVLDFEKGNHVPVLIFSIIGTLVLLLAAINYANIAIAIENTQAKNTGIRKVVGASKSQIIWQSLTSSFFQVSIALIAALVFSYFIIRYLNKKMALELEFWNNIAQTTNWQLVGQLILTGLVVTLASGLYPAFIATRFKSVRLLSGELQNGQRGRGIRNTLVVFQFVVALVFIISLVVVRSQLDFMKNNDPGFDTEQVLRIDAERVDMDFFANLDEHHALMNTLRAMPEIKTLGTSHFYPGKPSHSIQPAAFGRTSDTLSVRANWVGLGYFETLGIDMAQGRTFSEAFARDTANAAIINQTAALRMGLTQPVGEQISALGMEYRIIGVAQDVHLSGYQQAIEPELYVIGTLPGMTGGRRQLLIRFQDGFAAQRSLEKIKTLWRDIEKSGPMRYAWLQDDFAKLIDKYEKLNHLVTLLSIISMIIAAMGIFAISAFLTQKRIKEIGIRKVLGASVSSIVAMLSTDFVRLVLIATVIASPIGWWAMSKWLEDFAYRIEMEWWIFALAGSVAIVVALLTVSWQAIRAAMANPVDSLRDE</sequence>
<dbReference type="InterPro" id="IPR050250">
    <property type="entry name" value="Macrolide_Exporter_MacB"/>
</dbReference>
<keyword evidence="3 7" id="KW-0812">Transmembrane</keyword>
<keyword evidence="5 7" id="KW-0472">Membrane</keyword>
<dbReference type="InterPro" id="IPR025857">
    <property type="entry name" value="MacB_PCD"/>
</dbReference>
<feature type="transmembrane region" description="Helical" evidence="7">
    <location>
        <begin position="751"/>
        <end position="781"/>
    </location>
</feature>
<dbReference type="Pfam" id="PF02687">
    <property type="entry name" value="FtsX"/>
    <property type="match status" value="2"/>
</dbReference>
<comment type="subcellular location">
    <subcellularLocation>
        <location evidence="1">Cell membrane</location>
        <topology evidence="1">Multi-pass membrane protein</topology>
    </subcellularLocation>
</comment>
<feature type="transmembrane region" description="Helical" evidence="7">
    <location>
        <begin position="362"/>
        <end position="392"/>
    </location>
</feature>
<dbReference type="InterPro" id="IPR003838">
    <property type="entry name" value="ABC3_permease_C"/>
</dbReference>
<feature type="transmembrane region" description="Helical" evidence="7">
    <location>
        <begin position="20"/>
        <end position="41"/>
    </location>
</feature>
<dbReference type="OrthoDB" id="1451596at2"/>
<feature type="transmembrane region" description="Helical" evidence="7">
    <location>
        <begin position="801"/>
        <end position="821"/>
    </location>
</feature>
<feature type="transmembrane region" description="Helical" evidence="7">
    <location>
        <begin position="316"/>
        <end position="341"/>
    </location>
</feature>
<name>A0A4U0HA36_9SPHI</name>
<gene>
    <name evidence="10" type="ORF">FAZ19_05265</name>
</gene>
<evidence type="ECO:0000256" key="7">
    <source>
        <dbReference type="SAM" id="Phobius"/>
    </source>
</evidence>
<feature type="transmembrane region" description="Helical" evidence="7">
    <location>
        <begin position="715"/>
        <end position="739"/>
    </location>
</feature>
<evidence type="ECO:0000259" key="9">
    <source>
        <dbReference type="Pfam" id="PF12704"/>
    </source>
</evidence>
<evidence type="ECO:0000313" key="11">
    <source>
        <dbReference type="Proteomes" id="UP000309872"/>
    </source>
</evidence>
<comment type="similarity">
    <text evidence="6">Belongs to the ABC-4 integral membrane protein family.</text>
</comment>
<protein>
    <submittedName>
        <fullName evidence="10">FtsX-like permease family protein</fullName>
    </submittedName>
</protein>
<evidence type="ECO:0000256" key="2">
    <source>
        <dbReference type="ARBA" id="ARBA00022475"/>
    </source>
</evidence>
<accession>A0A4U0HA36</accession>
<evidence type="ECO:0000313" key="10">
    <source>
        <dbReference type="EMBL" id="TJY68668.1"/>
    </source>
</evidence>
<evidence type="ECO:0000256" key="6">
    <source>
        <dbReference type="ARBA" id="ARBA00038076"/>
    </source>
</evidence>
<dbReference type="PANTHER" id="PTHR30572">
    <property type="entry name" value="MEMBRANE COMPONENT OF TRANSPORTER-RELATED"/>
    <property type="match status" value="1"/>
</dbReference>
<feature type="domain" description="ABC3 transporter permease C-terminal" evidence="8">
    <location>
        <begin position="321"/>
        <end position="439"/>
    </location>
</feature>
<dbReference type="AlphaFoldDB" id="A0A4U0HA36"/>
<organism evidence="10 11">
    <name type="scientific">Sphingobacterium alkalisoli</name>
    <dbReference type="NCBI Taxonomy" id="1874115"/>
    <lineage>
        <taxon>Bacteria</taxon>
        <taxon>Pseudomonadati</taxon>
        <taxon>Bacteroidota</taxon>
        <taxon>Sphingobacteriia</taxon>
        <taxon>Sphingobacteriales</taxon>
        <taxon>Sphingobacteriaceae</taxon>
        <taxon>Sphingobacterium</taxon>
    </lineage>
</organism>
<dbReference type="Pfam" id="PF12704">
    <property type="entry name" value="MacB_PCD"/>
    <property type="match status" value="2"/>
</dbReference>
<dbReference type="GO" id="GO:0022857">
    <property type="term" value="F:transmembrane transporter activity"/>
    <property type="evidence" value="ECO:0007669"/>
    <property type="project" value="TreeGrafter"/>
</dbReference>
<feature type="transmembrane region" description="Helical" evidence="7">
    <location>
        <begin position="412"/>
        <end position="437"/>
    </location>
</feature>
<dbReference type="EMBL" id="SUKA01000001">
    <property type="protein sequence ID" value="TJY68668.1"/>
    <property type="molecule type" value="Genomic_DNA"/>
</dbReference>
<feature type="transmembrane region" description="Helical" evidence="7">
    <location>
        <begin position="458"/>
        <end position="481"/>
    </location>
</feature>
<dbReference type="GO" id="GO:0005886">
    <property type="term" value="C:plasma membrane"/>
    <property type="evidence" value="ECO:0007669"/>
    <property type="project" value="UniProtKB-SubCell"/>
</dbReference>
<evidence type="ECO:0000256" key="5">
    <source>
        <dbReference type="ARBA" id="ARBA00023136"/>
    </source>
</evidence>
<evidence type="ECO:0000256" key="4">
    <source>
        <dbReference type="ARBA" id="ARBA00022989"/>
    </source>
</evidence>
<feature type="domain" description="MacB-like periplasmic core" evidence="9">
    <location>
        <begin position="541"/>
        <end position="681"/>
    </location>
</feature>
<keyword evidence="4 7" id="KW-1133">Transmembrane helix</keyword>
<evidence type="ECO:0000256" key="3">
    <source>
        <dbReference type="ARBA" id="ARBA00022692"/>
    </source>
</evidence>
<reference evidence="10 11" key="1">
    <citation type="submission" date="2019-04" db="EMBL/GenBank/DDBJ databases">
        <title>Sphingobacterium olei sp. nov., isolated from oil-contaminated soil.</title>
        <authorList>
            <person name="Liu B."/>
        </authorList>
    </citation>
    <scope>NUCLEOTIDE SEQUENCE [LARGE SCALE GENOMIC DNA]</scope>
    <source>
        <strain evidence="10 11">Y3L14</strain>
    </source>
</reference>
<evidence type="ECO:0000259" key="8">
    <source>
        <dbReference type="Pfam" id="PF02687"/>
    </source>
</evidence>
<dbReference type="Proteomes" id="UP000309872">
    <property type="component" value="Unassembled WGS sequence"/>
</dbReference>
<comment type="caution">
    <text evidence="10">The sequence shown here is derived from an EMBL/GenBank/DDBJ whole genome shotgun (WGS) entry which is preliminary data.</text>
</comment>
<proteinExistence type="inferred from homology"/>
<evidence type="ECO:0000256" key="1">
    <source>
        <dbReference type="ARBA" id="ARBA00004651"/>
    </source>
</evidence>
<dbReference type="PANTHER" id="PTHR30572:SF4">
    <property type="entry name" value="ABC TRANSPORTER PERMEASE YTRF"/>
    <property type="match status" value="1"/>
</dbReference>
<keyword evidence="11" id="KW-1185">Reference proteome</keyword>
<dbReference type="RefSeq" id="WP_136819636.1">
    <property type="nucleotide sequence ID" value="NZ_BMJX01000001.1"/>
</dbReference>